<dbReference type="Gene3D" id="1.10.12.10">
    <property type="entry name" value="Lyase 2-enoyl-coa Hydratase, Chain A, domain 2"/>
    <property type="match status" value="1"/>
</dbReference>
<sequence>MMYDDYEFLKVEPGDDRVLRITMNRPEKLNASGEVGHGEQGRIWREFDDDPDMNVALITGAGRAFSAGGDIDAGNGPAEVDTRDGRALVRNMIACRKPIVSAINGVAVGGGLAIALLADISIASERAVLMDGHVKLGIAAGDHAALVWPLSIGLARSKYHLLMCDRITGKEAAEIGLVGKCVPHEELMATAEDAAQRLARGPQFAIQATKAALNDWYLQNIAIFEHSLYMEAHSLTLPDAAAGIAAVRGKTEPVFPGAVGSHRY</sequence>
<evidence type="ECO:0000256" key="2">
    <source>
        <dbReference type="RuleBase" id="RU003707"/>
    </source>
</evidence>
<dbReference type="PANTHER" id="PTHR43459:SF3">
    <property type="entry name" value="ENOYL-COA HYDRATASE ECHA15 (ENOYL HYDRASE) (UNSATURATED ACYL-COA HYDRATASE) (CROTONASE)-RELATED"/>
    <property type="match status" value="1"/>
</dbReference>
<dbReference type="Proteomes" id="UP000505377">
    <property type="component" value="Chromosome"/>
</dbReference>
<comment type="similarity">
    <text evidence="1 2">Belongs to the enoyl-CoA hydratase/isomerase family.</text>
</comment>
<dbReference type="Gene3D" id="3.90.226.10">
    <property type="entry name" value="2-enoyl-CoA Hydratase, Chain A, domain 1"/>
    <property type="match status" value="1"/>
</dbReference>
<dbReference type="NCBIfam" id="NF005595">
    <property type="entry name" value="PRK07327.1"/>
    <property type="match status" value="1"/>
</dbReference>
<dbReference type="InterPro" id="IPR029045">
    <property type="entry name" value="ClpP/crotonase-like_dom_sf"/>
</dbReference>
<dbReference type="CDD" id="cd06558">
    <property type="entry name" value="crotonase-like"/>
    <property type="match status" value="1"/>
</dbReference>
<dbReference type="SUPFAM" id="SSF52096">
    <property type="entry name" value="ClpP/crotonase"/>
    <property type="match status" value="1"/>
</dbReference>
<dbReference type="PANTHER" id="PTHR43459">
    <property type="entry name" value="ENOYL-COA HYDRATASE"/>
    <property type="match status" value="1"/>
</dbReference>
<dbReference type="PROSITE" id="PS00166">
    <property type="entry name" value="ENOYL_COA_HYDRATASE"/>
    <property type="match status" value="1"/>
</dbReference>
<protein>
    <submittedName>
        <fullName evidence="3">Enoyl-CoA hydratase/isomerase family protein</fullName>
    </submittedName>
</protein>
<accession>A0A6M6JU56</accession>
<proteinExistence type="inferred from homology"/>
<dbReference type="EMBL" id="CP053564">
    <property type="protein sequence ID" value="QJY50935.1"/>
    <property type="molecule type" value="Genomic_DNA"/>
</dbReference>
<evidence type="ECO:0000256" key="1">
    <source>
        <dbReference type="ARBA" id="ARBA00005254"/>
    </source>
</evidence>
<dbReference type="GO" id="GO:0016853">
    <property type="term" value="F:isomerase activity"/>
    <property type="evidence" value="ECO:0007669"/>
    <property type="project" value="UniProtKB-KW"/>
</dbReference>
<dbReference type="Pfam" id="PF00378">
    <property type="entry name" value="ECH_1"/>
    <property type="match status" value="1"/>
</dbReference>
<dbReference type="InterPro" id="IPR014748">
    <property type="entry name" value="Enoyl-CoA_hydra_C"/>
</dbReference>
<keyword evidence="3" id="KW-0413">Isomerase</keyword>
<dbReference type="InterPro" id="IPR018376">
    <property type="entry name" value="Enoyl-CoA_hyd/isom_CS"/>
</dbReference>
<organism evidence="3 4">
    <name type="scientific">Pseudonocardia broussonetiae</name>
    <dbReference type="NCBI Taxonomy" id="2736640"/>
    <lineage>
        <taxon>Bacteria</taxon>
        <taxon>Bacillati</taxon>
        <taxon>Actinomycetota</taxon>
        <taxon>Actinomycetes</taxon>
        <taxon>Pseudonocardiales</taxon>
        <taxon>Pseudonocardiaceae</taxon>
        <taxon>Pseudonocardia</taxon>
    </lineage>
</organism>
<reference evidence="3 4" key="1">
    <citation type="submission" date="2020-05" db="EMBL/GenBank/DDBJ databases">
        <authorList>
            <person name="Mo P."/>
        </authorList>
    </citation>
    <scope>NUCLEOTIDE SEQUENCE [LARGE SCALE GENOMIC DNA]</scope>
    <source>
        <strain evidence="3 4">Gen01</strain>
    </source>
</reference>
<evidence type="ECO:0000313" key="3">
    <source>
        <dbReference type="EMBL" id="QJY50935.1"/>
    </source>
</evidence>
<gene>
    <name evidence="3" type="ORF">HOP40_26350</name>
</gene>
<keyword evidence="4" id="KW-1185">Reference proteome</keyword>
<dbReference type="AlphaFoldDB" id="A0A6M6JU56"/>
<evidence type="ECO:0000313" key="4">
    <source>
        <dbReference type="Proteomes" id="UP000505377"/>
    </source>
</evidence>
<dbReference type="KEGG" id="pbro:HOP40_26350"/>
<name>A0A6M6JU56_9PSEU</name>
<dbReference type="InterPro" id="IPR001753">
    <property type="entry name" value="Enoyl-CoA_hydra/iso"/>
</dbReference>